<dbReference type="AlphaFoldDB" id="A0A399EIE0"/>
<dbReference type="Proteomes" id="UP000265715">
    <property type="component" value="Unassembled WGS sequence"/>
</dbReference>
<sequence length="170" mass="18804">MRKLWLAFPLALLLAACTITIDISQGRIPGLYVKILGYETEYQDSKGRSYICDNTFTTGRYNFRFEGDLDRWESVFVGQTTGERSTVSTYVYGDNTYVENPPGYIQVNFAFGPGTAPYLVGGQQMSKIVVVPTPNIIGYTQLELTFYNSAGSSGKVLLKGIPVIDNCPNP</sequence>
<protein>
    <recommendedName>
        <fullName evidence="3">Lipoprotein</fullName>
    </recommendedName>
</protein>
<evidence type="ECO:0000313" key="1">
    <source>
        <dbReference type="EMBL" id="RIH84467.1"/>
    </source>
</evidence>
<keyword evidence="2" id="KW-1185">Reference proteome</keyword>
<name>A0A399EIE0_9DEIN</name>
<evidence type="ECO:0000313" key="2">
    <source>
        <dbReference type="Proteomes" id="UP000265715"/>
    </source>
</evidence>
<dbReference type="OrthoDB" id="26650at2"/>
<organism evidence="1 2">
    <name type="scientific">Calidithermus terrae</name>
    <dbReference type="NCBI Taxonomy" id="1408545"/>
    <lineage>
        <taxon>Bacteria</taxon>
        <taxon>Thermotogati</taxon>
        <taxon>Deinococcota</taxon>
        <taxon>Deinococci</taxon>
        <taxon>Thermales</taxon>
        <taxon>Thermaceae</taxon>
        <taxon>Calidithermus</taxon>
    </lineage>
</organism>
<dbReference type="EMBL" id="QXDL01000073">
    <property type="protein sequence ID" value="RIH84467.1"/>
    <property type="molecule type" value="Genomic_DNA"/>
</dbReference>
<comment type="caution">
    <text evidence="1">The sequence shown here is derived from an EMBL/GenBank/DDBJ whole genome shotgun (WGS) entry which is preliminary data.</text>
</comment>
<accession>A0A399EIE0</accession>
<dbReference type="PROSITE" id="PS51257">
    <property type="entry name" value="PROKAR_LIPOPROTEIN"/>
    <property type="match status" value="1"/>
</dbReference>
<dbReference type="RefSeq" id="WP_147372660.1">
    <property type="nucleotide sequence ID" value="NZ_QXDL01000073.1"/>
</dbReference>
<gene>
    <name evidence="1" type="ORF">Mterra_01962</name>
</gene>
<evidence type="ECO:0008006" key="3">
    <source>
        <dbReference type="Google" id="ProtNLM"/>
    </source>
</evidence>
<reference evidence="1 2" key="1">
    <citation type="submission" date="2018-08" db="EMBL/GenBank/DDBJ databases">
        <title>Meiothermus terrae DSM 26712 genome sequencing project.</title>
        <authorList>
            <person name="Da Costa M.S."/>
            <person name="Albuquerque L."/>
            <person name="Raposo P."/>
            <person name="Froufe H.J.C."/>
            <person name="Barroso C.S."/>
            <person name="Egas C."/>
        </authorList>
    </citation>
    <scope>NUCLEOTIDE SEQUENCE [LARGE SCALE GENOMIC DNA]</scope>
    <source>
        <strain evidence="1 2">DSM 26712</strain>
    </source>
</reference>
<proteinExistence type="predicted"/>